<feature type="non-terminal residue" evidence="1">
    <location>
        <position position="112"/>
    </location>
</feature>
<protein>
    <submittedName>
        <fullName evidence="1">Uncharacterized protein</fullName>
    </submittedName>
</protein>
<evidence type="ECO:0000313" key="2">
    <source>
        <dbReference type="Proteomes" id="UP001233999"/>
    </source>
</evidence>
<reference evidence="1" key="2">
    <citation type="submission" date="2023-05" db="EMBL/GenBank/DDBJ databases">
        <authorList>
            <person name="Fouks B."/>
        </authorList>
    </citation>
    <scope>NUCLEOTIDE SEQUENCE</scope>
    <source>
        <strain evidence="1">Stay&amp;Tobe</strain>
        <tissue evidence="1">Testes</tissue>
    </source>
</reference>
<gene>
    <name evidence="1" type="ORF">L9F63_022847</name>
</gene>
<name>A0AAD8EAE3_DIPPU</name>
<comment type="caution">
    <text evidence="1">The sequence shown here is derived from an EMBL/GenBank/DDBJ whole genome shotgun (WGS) entry which is preliminary data.</text>
</comment>
<keyword evidence="2" id="KW-1185">Reference proteome</keyword>
<dbReference type="AlphaFoldDB" id="A0AAD8EAE3"/>
<reference evidence="1" key="1">
    <citation type="journal article" date="2023" name="IScience">
        <title>Live-bearing cockroach genome reveals convergent evolutionary mechanisms linked to viviparity in insects and beyond.</title>
        <authorList>
            <person name="Fouks B."/>
            <person name="Harrison M.C."/>
            <person name="Mikhailova A.A."/>
            <person name="Marchal E."/>
            <person name="English S."/>
            <person name="Carruthers M."/>
            <person name="Jennings E.C."/>
            <person name="Chiamaka E.L."/>
            <person name="Frigard R.A."/>
            <person name="Pippel M."/>
            <person name="Attardo G.M."/>
            <person name="Benoit J.B."/>
            <person name="Bornberg-Bauer E."/>
            <person name="Tobe S.S."/>
        </authorList>
    </citation>
    <scope>NUCLEOTIDE SEQUENCE</scope>
    <source>
        <strain evidence="1">Stay&amp;Tobe</strain>
    </source>
</reference>
<evidence type="ECO:0000313" key="1">
    <source>
        <dbReference type="EMBL" id="KAJ9582806.1"/>
    </source>
</evidence>
<dbReference type="EMBL" id="JASPKZ010007738">
    <property type="protein sequence ID" value="KAJ9582806.1"/>
    <property type="molecule type" value="Genomic_DNA"/>
</dbReference>
<organism evidence="1 2">
    <name type="scientific">Diploptera punctata</name>
    <name type="common">Pacific beetle cockroach</name>
    <dbReference type="NCBI Taxonomy" id="6984"/>
    <lineage>
        <taxon>Eukaryota</taxon>
        <taxon>Metazoa</taxon>
        <taxon>Ecdysozoa</taxon>
        <taxon>Arthropoda</taxon>
        <taxon>Hexapoda</taxon>
        <taxon>Insecta</taxon>
        <taxon>Pterygota</taxon>
        <taxon>Neoptera</taxon>
        <taxon>Polyneoptera</taxon>
        <taxon>Dictyoptera</taxon>
        <taxon>Blattodea</taxon>
        <taxon>Blaberoidea</taxon>
        <taxon>Blaberidae</taxon>
        <taxon>Diplopterinae</taxon>
        <taxon>Diploptera</taxon>
    </lineage>
</organism>
<proteinExistence type="predicted"/>
<sequence>MSKKESVSEQKVEEVKMPGNEMVNKSILLDRSVKRLDSNKKLQIQEKIPYIDEDGDVCLAEIPPKTLKRRELVVTRIPTKIELKTLTHLAKRPAVDIEFQDLTYTVRNPGKK</sequence>
<accession>A0AAD8EAE3</accession>
<dbReference type="Proteomes" id="UP001233999">
    <property type="component" value="Unassembled WGS sequence"/>
</dbReference>